<evidence type="ECO:0000313" key="6">
    <source>
        <dbReference type="Proteomes" id="UP000176998"/>
    </source>
</evidence>
<evidence type="ECO:0000256" key="3">
    <source>
        <dbReference type="SAM" id="MobiDB-lite"/>
    </source>
</evidence>
<keyword evidence="2" id="KW-0843">Virulence</keyword>
<dbReference type="Pfam" id="PF05630">
    <property type="entry name" value="NPP1"/>
    <property type="match status" value="1"/>
</dbReference>
<evidence type="ECO:0000256" key="2">
    <source>
        <dbReference type="ARBA" id="ARBA00023026"/>
    </source>
</evidence>
<dbReference type="EMBL" id="MJBS01000012">
    <property type="protein sequence ID" value="OHF02503.1"/>
    <property type="molecule type" value="Genomic_DNA"/>
</dbReference>
<name>A0A1G4BMI9_9PEZI</name>
<feature type="compositionally biased region" description="Acidic residues" evidence="3">
    <location>
        <begin position="301"/>
        <end position="313"/>
    </location>
</feature>
<feature type="compositionally biased region" description="Acidic residues" evidence="3">
    <location>
        <begin position="321"/>
        <end position="335"/>
    </location>
</feature>
<keyword evidence="4" id="KW-0732">Signal</keyword>
<protein>
    <submittedName>
        <fullName evidence="5">NPP1 domain-containing protein</fullName>
    </submittedName>
</protein>
<organism evidence="5 6">
    <name type="scientific">Colletotrichum orchidophilum</name>
    <dbReference type="NCBI Taxonomy" id="1209926"/>
    <lineage>
        <taxon>Eukaryota</taxon>
        <taxon>Fungi</taxon>
        <taxon>Dikarya</taxon>
        <taxon>Ascomycota</taxon>
        <taxon>Pezizomycotina</taxon>
        <taxon>Sordariomycetes</taxon>
        <taxon>Hypocreomycetidae</taxon>
        <taxon>Glomerellales</taxon>
        <taxon>Glomerellaceae</taxon>
        <taxon>Colletotrichum</taxon>
    </lineage>
</organism>
<evidence type="ECO:0000256" key="4">
    <source>
        <dbReference type="SAM" id="SignalP"/>
    </source>
</evidence>
<dbReference type="PANTHER" id="PTHR33657">
    <property type="entry name" value="DOMAIN PROTEIN, PUTATIVE (AFU_ORTHOLOGUE AFUA_5G00600)-RELATED"/>
    <property type="match status" value="1"/>
</dbReference>
<dbReference type="Proteomes" id="UP000176998">
    <property type="component" value="Unassembled WGS sequence"/>
</dbReference>
<keyword evidence="6" id="KW-1185">Reference proteome</keyword>
<dbReference type="STRING" id="1209926.A0A1G4BMI9"/>
<evidence type="ECO:0000313" key="5">
    <source>
        <dbReference type="EMBL" id="OHF02503.1"/>
    </source>
</evidence>
<proteinExistence type="inferred from homology"/>
<comment type="similarity">
    <text evidence="1">Belongs to the Necrosis inducing protein (NPP1) family.</text>
</comment>
<dbReference type="GeneID" id="34555359"/>
<sequence>MLLKTLSPLLSCLVFSHGVVSMVLPREVLPRDDNAADNLTWINHDAVVPFPQKASEVGGALELRFNPLLYVEGGCDPYPAVDEKGELGSGLKPTKGGRSGCDKGGKGQVYVRRGKSQGHNAIMYSYYMPKLGREQRHSWVSIVVWTHRYGCDDNDPSSVWPVGISYTTDHLEWGATSGKVSFKSSPVGLEAPTHPKLQVHDGAISPFDGADGDLVYERTLISWSSLSDEARKALEDVHYDKTEVPFNNANIQNSLEAAFQVGFYAGSSAEPECPTSDVPPGDDWIDSPSKNTPIDPPSDNTPDELPFDEDETDSPSNNTSDETDSPSDNTSDETDSPSNNTSDEQPFDGTTLPSDVDPSDEHKDDDPPVVVDPDVPGTNEEAK</sequence>
<comment type="caution">
    <text evidence="5">The sequence shown here is derived from an EMBL/GenBank/DDBJ whole genome shotgun (WGS) entry which is preliminary data.</text>
</comment>
<reference evidence="5 6" key="1">
    <citation type="submission" date="2016-09" db="EMBL/GenBank/DDBJ databases">
        <authorList>
            <person name="Capua I."/>
            <person name="De Benedictis P."/>
            <person name="Joannis T."/>
            <person name="Lombin L.H."/>
            <person name="Cattoli G."/>
        </authorList>
    </citation>
    <scope>NUCLEOTIDE SEQUENCE [LARGE SCALE GENOMIC DNA]</scope>
    <source>
        <strain evidence="5 6">IMI 309357</strain>
    </source>
</reference>
<feature type="region of interest" description="Disordered" evidence="3">
    <location>
        <begin position="268"/>
        <end position="383"/>
    </location>
</feature>
<dbReference type="OrthoDB" id="4848105at2759"/>
<dbReference type="AlphaFoldDB" id="A0A1G4BMI9"/>
<feature type="signal peptide" evidence="4">
    <location>
        <begin position="1"/>
        <end position="21"/>
    </location>
</feature>
<dbReference type="RefSeq" id="XP_022479643.1">
    <property type="nucleotide sequence ID" value="XM_022613849.1"/>
</dbReference>
<gene>
    <name evidence="5" type="ORF">CORC01_02198</name>
</gene>
<feature type="chain" id="PRO_5009603093" evidence="4">
    <location>
        <begin position="22"/>
        <end position="383"/>
    </location>
</feature>
<evidence type="ECO:0000256" key="1">
    <source>
        <dbReference type="ARBA" id="ARBA00009520"/>
    </source>
</evidence>
<dbReference type="PANTHER" id="PTHR33657:SF8">
    <property type="entry name" value="DOMAIN PROTEIN, PUTATIVE (AFU_ORTHOLOGUE AFUA_5G00600)-RELATED"/>
    <property type="match status" value="1"/>
</dbReference>
<dbReference type="InterPro" id="IPR008701">
    <property type="entry name" value="NPP1"/>
</dbReference>
<accession>A0A1G4BMI9</accession>